<dbReference type="Proteomes" id="UP001596548">
    <property type="component" value="Unassembled WGS sequence"/>
</dbReference>
<reference evidence="2" key="1">
    <citation type="journal article" date="2019" name="Int. J. Syst. Evol. Microbiol.">
        <title>The Global Catalogue of Microorganisms (GCM) 10K type strain sequencing project: providing services to taxonomists for standard genome sequencing and annotation.</title>
        <authorList>
            <consortium name="The Broad Institute Genomics Platform"/>
            <consortium name="The Broad Institute Genome Sequencing Center for Infectious Disease"/>
            <person name="Wu L."/>
            <person name="Ma J."/>
        </authorList>
    </citation>
    <scope>NUCLEOTIDE SEQUENCE [LARGE SCALE GENOMIC DNA]</scope>
    <source>
        <strain evidence="2">XZYJT-10</strain>
    </source>
</reference>
<name>A0ABW2HTK7_9ACTN</name>
<sequence length="93" mass="10379">MQDNPSADDLLIEKLRTRAYDPAWRFDEAPVPADWVVHRYGKEHVDLARERSLGFDSNGMIYFPAGSAEAVDYYQKAARDSLSTGHCSRGGGC</sequence>
<comment type="caution">
    <text evidence="1">The sequence shown here is derived from an EMBL/GenBank/DDBJ whole genome shotgun (WGS) entry which is preliminary data.</text>
</comment>
<keyword evidence="2" id="KW-1185">Reference proteome</keyword>
<accession>A0ABW2HTK7</accession>
<dbReference type="RefSeq" id="WP_378967286.1">
    <property type="nucleotide sequence ID" value="NZ_JBHTBJ010000007.1"/>
</dbReference>
<protein>
    <submittedName>
        <fullName evidence="1">Uncharacterized protein</fullName>
    </submittedName>
</protein>
<proteinExistence type="predicted"/>
<evidence type="ECO:0000313" key="2">
    <source>
        <dbReference type="Proteomes" id="UP001596548"/>
    </source>
</evidence>
<organism evidence="1 2">
    <name type="scientific">Paractinoplanes rhizophilus</name>
    <dbReference type="NCBI Taxonomy" id="1416877"/>
    <lineage>
        <taxon>Bacteria</taxon>
        <taxon>Bacillati</taxon>
        <taxon>Actinomycetota</taxon>
        <taxon>Actinomycetes</taxon>
        <taxon>Micromonosporales</taxon>
        <taxon>Micromonosporaceae</taxon>
        <taxon>Paractinoplanes</taxon>
    </lineage>
</organism>
<dbReference type="EMBL" id="JBHTBJ010000007">
    <property type="protein sequence ID" value="MFC7274850.1"/>
    <property type="molecule type" value="Genomic_DNA"/>
</dbReference>
<gene>
    <name evidence="1" type="ORF">ACFQS1_12715</name>
</gene>
<evidence type="ECO:0000313" key="1">
    <source>
        <dbReference type="EMBL" id="MFC7274850.1"/>
    </source>
</evidence>